<feature type="domain" description="KIB1-4 beta-propeller" evidence="1">
    <location>
        <begin position="87"/>
        <end position="352"/>
    </location>
</feature>
<dbReference type="Proteomes" id="UP001140206">
    <property type="component" value="Chromosome 2"/>
</dbReference>
<dbReference type="InterPro" id="IPR005174">
    <property type="entry name" value="KIB1-4_b-propeller"/>
</dbReference>
<organism evidence="4 5">
    <name type="scientific">Rhynchospora pubera</name>
    <dbReference type="NCBI Taxonomy" id="906938"/>
    <lineage>
        <taxon>Eukaryota</taxon>
        <taxon>Viridiplantae</taxon>
        <taxon>Streptophyta</taxon>
        <taxon>Embryophyta</taxon>
        <taxon>Tracheophyta</taxon>
        <taxon>Spermatophyta</taxon>
        <taxon>Magnoliopsida</taxon>
        <taxon>Liliopsida</taxon>
        <taxon>Poales</taxon>
        <taxon>Cyperaceae</taxon>
        <taxon>Cyperoideae</taxon>
        <taxon>Rhynchosporeae</taxon>
        <taxon>Rhynchospora</taxon>
    </lineage>
</organism>
<evidence type="ECO:0000313" key="3">
    <source>
        <dbReference type="EMBL" id="KAJ4779611.1"/>
    </source>
</evidence>
<proteinExistence type="predicted"/>
<sequence length="411" mass="46958">MELEGSPSEFRDWAHLPLAAVKLVSEKIKSITDYVRFRAVCSPWRSASLPKPRHHLPAQLPWLMIPGSPNQDWSNYPVKKDDGVRLFYDLWESKMRKLHLPELSGMKCCASHRGWLLLVATGGTEAFLLNPITRDRVQLPPFTTPLKHLWVRDDLADLGIADVPDYDASHCFQPLVGDFAITRVTFSGELTDPNCLISVFLPRCWGIFRCRVGDPCWSLVTIRHDSSDFADMACYNGRYYMLYKGAMAIIDPNKLEERGVCILEELREDSMFLVLQESGIYVVTVNNIEEEEGGRKKRKQKFELYQFQEQPWKLNKITDKSNTTIFFGSKYHGLGVRSDDWDSLDAGSIYMEHKLSPPSVEEAHVLGSGSLYSIYFAKLVDGKFEPLVLDIAKEPPVWPHPPALWFQPSFL</sequence>
<dbReference type="PANTHER" id="PTHR44259:SF114">
    <property type="entry name" value="OS06G0707300 PROTEIN"/>
    <property type="match status" value="1"/>
</dbReference>
<gene>
    <name evidence="4" type="ORF">LUZ62_037755</name>
    <name evidence="2" type="ORF">LUZ62_056724</name>
    <name evidence="3" type="ORF">LUZ62_063868</name>
</gene>
<comment type="caution">
    <text evidence="4">The sequence shown here is derived from an EMBL/GenBank/DDBJ whole genome shotgun (WGS) entry which is preliminary data.</text>
</comment>
<evidence type="ECO:0000313" key="2">
    <source>
        <dbReference type="EMBL" id="KAJ4772467.1"/>
    </source>
</evidence>
<dbReference type="EMBL" id="JAMFTS010000002">
    <property type="protein sequence ID" value="KAJ4786509.1"/>
    <property type="molecule type" value="Genomic_DNA"/>
</dbReference>
<dbReference type="PANTHER" id="PTHR44259">
    <property type="entry name" value="OS07G0183000 PROTEIN-RELATED"/>
    <property type="match status" value="1"/>
</dbReference>
<reference evidence="4" key="1">
    <citation type="submission" date="2022-08" db="EMBL/GenBank/DDBJ databases">
        <authorList>
            <person name="Marques A."/>
        </authorList>
    </citation>
    <scope>NUCLEOTIDE SEQUENCE</scope>
    <source>
        <strain evidence="4">RhyPub2mFocal</strain>
        <tissue evidence="4">Leaves</tissue>
    </source>
</reference>
<dbReference type="Pfam" id="PF03478">
    <property type="entry name" value="Beta-prop_KIB1-4"/>
    <property type="match status" value="1"/>
</dbReference>
<evidence type="ECO:0000259" key="1">
    <source>
        <dbReference type="Pfam" id="PF03478"/>
    </source>
</evidence>
<dbReference type="Proteomes" id="UP001140206">
    <property type="component" value="Chromosome 3"/>
</dbReference>
<accession>A0AAV8F0H3</accession>
<evidence type="ECO:0000313" key="5">
    <source>
        <dbReference type="Proteomes" id="UP001140206"/>
    </source>
</evidence>
<dbReference type="EMBL" id="JAMFTS010000003">
    <property type="protein sequence ID" value="KAJ4779611.1"/>
    <property type="molecule type" value="Genomic_DNA"/>
</dbReference>
<dbReference type="AlphaFoldDB" id="A0AAV8F0H3"/>
<evidence type="ECO:0000313" key="4">
    <source>
        <dbReference type="EMBL" id="KAJ4786509.1"/>
    </source>
</evidence>
<protein>
    <submittedName>
        <fullName evidence="4">F-box family protein</fullName>
    </submittedName>
</protein>
<dbReference type="EMBL" id="JAMFTS010000003">
    <property type="protein sequence ID" value="KAJ4772467.1"/>
    <property type="molecule type" value="Genomic_DNA"/>
</dbReference>
<dbReference type="InterPro" id="IPR050942">
    <property type="entry name" value="F-box_BR-signaling"/>
</dbReference>
<name>A0AAV8F0H3_9POAL</name>
<keyword evidence="5" id="KW-1185">Reference proteome</keyword>